<dbReference type="PIRSF" id="PIRSF006621">
    <property type="entry name" value="Dus"/>
    <property type="match status" value="1"/>
</dbReference>
<feature type="binding site" evidence="12">
    <location>
        <begin position="20"/>
        <end position="22"/>
    </location>
    <ligand>
        <name>FMN</name>
        <dbReference type="ChEBI" id="CHEBI:58210"/>
    </ligand>
</feature>
<evidence type="ECO:0000256" key="11">
    <source>
        <dbReference type="ARBA" id="ARBA00048802"/>
    </source>
</evidence>
<comment type="catalytic activity">
    <reaction evidence="11 12">
        <text>a 5,6-dihydrouridine in tRNA + NAD(+) = a uridine in tRNA + NADH + H(+)</text>
        <dbReference type="Rhea" id="RHEA:54452"/>
        <dbReference type="Rhea" id="RHEA-COMP:13339"/>
        <dbReference type="Rhea" id="RHEA-COMP:13887"/>
        <dbReference type="ChEBI" id="CHEBI:15378"/>
        <dbReference type="ChEBI" id="CHEBI:57540"/>
        <dbReference type="ChEBI" id="CHEBI:57945"/>
        <dbReference type="ChEBI" id="CHEBI:65315"/>
        <dbReference type="ChEBI" id="CHEBI:74443"/>
    </reaction>
</comment>
<dbReference type="NCBIfam" id="TIGR00737">
    <property type="entry name" value="nifR3_yhdG"/>
    <property type="match status" value="1"/>
</dbReference>
<dbReference type="GO" id="GO:0016491">
    <property type="term" value="F:oxidoreductase activity"/>
    <property type="evidence" value="ECO:0007669"/>
    <property type="project" value="UniProtKB-KW"/>
</dbReference>
<evidence type="ECO:0000256" key="2">
    <source>
        <dbReference type="ARBA" id="ARBA00002790"/>
    </source>
</evidence>
<feature type="active site" description="Proton donor" evidence="12">
    <location>
        <position position="104"/>
    </location>
</feature>
<comment type="caution">
    <text evidence="15">The sequence shown here is derived from an EMBL/GenBank/DDBJ whole genome shotgun (WGS) entry which is preliminary data.</text>
</comment>
<gene>
    <name evidence="12 15" type="primary">dusB</name>
    <name evidence="15" type="ORF">ACFO3I_10950</name>
</gene>
<dbReference type="Gene3D" id="3.20.20.70">
    <property type="entry name" value="Aldolase class I"/>
    <property type="match status" value="1"/>
</dbReference>
<keyword evidence="4 12" id="KW-0285">Flavoprotein</keyword>
<dbReference type="PANTHER" id="PTHR45846">
    <property type="entry name" value="TRNA-DIHYDROURIDINE(47) SYNTHASE [NAD(P)(+)]-LIKE"/>
    <property type="match status" value="1"/>
</dbReference>
<reference evidence="16" key="1">
    <citation type="journal article" date="2019" name="Int. J. Syst. Evol. Microbiol.">
        <title>The Global Catalogue of Microorganisms (GCM) 10K type strain sequencing project: providing services to taxonomists for standard genome sequencing and annotation.</title>
        <authorList>
            <consortium name="The Broad Institute Genomics Platform"/>
            <consortium name="The Broad Institute Genome Sequencing Center for Infectious Disease"/>
            <person name="Wu L."/>
            <person name="Ma J."/>
        </authorList>
    </citation>
    <scope>NUCLEOTIDE SEQUENCE [LARGE SCALE GENOMIC DNA]</scope>
    <source>
        <strain evidence="16">DT28</strain>
    </source>
</reference>
<keyword evidence="7 12" id="KW-0521">NADP</keyword>
<dbReference type="InterPro" id="IPR004652">
    <property type="entry name" value="DusB-like"/>
</dbReference>
<keyword evidence="9 12" id="KW-0560">Oxidoreductase</keyword>
<feature type="binding site" evidence="12">
    <location>
        <begin position="204"/>
        <end position="206"/>
    </location>
    <ligand>
        <name>FMN</name>
        <dbReference type="ChEBI" id="CHEBI:58210"/>
    </ligand>
</feature>
<dbReference type="InterPro" id="IPR018517">
    <property type="entry name" value="tRNA_hU_synthase_CS"/>
</dbReference>
<dbReference type="Gene3D" id="1.10.1200.80">
    <property type="entry name" value="Putative flavin oxidoreducatase, domain 2"/>
    <property type="match status" value="1"/>
</dbReference>
<feature type="binding site" evidence="12">
    <location>
        <begin position="228"/>
        <end position="229"/>
    </location>
    <ligand>
        <name>FMN</name>
        <dbReference type="ChEBI" id="CHEBI:58210"/>
    </ligand>
</feature>
<dbReference type="EC" id="1.3.1.-" evidence="12"/>
<organism evidence="15 16">
    <name type="scientific">Rheinheimera marina</name>
    <dbReference type="NCBI Taxonomy" id="1774958"/>
    <lineage>
        <taxon>Bacteria</taxon>
        <taxon>Pseudomonadati</taxon>
        <taxon>Pseudomonadota</taxon>
        <taxon>Gammaproteobacteria</taxon>
        <taxon>Chromatiales</taxon>
        <taxon>Chromatiaceae</taxon>
        <taxon>Rheinheimera</taxon>
    </lineage>
</organism>
<dbReference type="InterPro" id="IPR024036">
    <property type="entry name" value="tRNA-dHydroUridine_Synthase_C"/>
</dbReference>
<comment type="similarity">
    <text evidence="13">Belongs to the dus family.</text>
</comment>
<evidence type="ECO:0000256" key="7">
    <source>
        <dbReference type="ARBA" id="ARBA00022857"/>
    </source>
</evidence>
<feature type="domain" description="DUS-like FMN-binding" evidence="14">
    <location>
        <begin position="18"/>
        <end position="318"/>
    </location>
</feature>
<comment type="similarity">
    <text evidence="12">Belongs to the Dus family. DusB subfamily.</text>
</comment>
<dbReference type="PROSITE" id="PS01136">
    <property type="entry name" value="UPF0034"/>
    <property type="match status" value="1"/>
</dbReference>
<comment type="function">
    <text evidence="2 12 13">Catalyzes the synthesis of 5,6-dihydrouridine (D), a modified base found in the D-loop of most tRNAs, via the reduction of the C5-C6 double bond in target uridines.</text>
</comment>
<name>A0ABV9JMP1_9GAMM</name>
<evidence type="ECO:0000256" key="6">
    <source>
        <dbReference type="ARBA" id="ARBA00022694"/>
    </source>
</evidence>
<dbReference type="InterPro" id="IPR013785">
    <property type="entry name" value="Aldolase_TIM"/>
</dbReference>
<evidence type="ECO:0000313" key="16">
    <source>
        <dbReference type="Proteomes" id="UP001595962"/>
    </source>
</evidence>
<dbReference type="PANTHER" id="PTHR45846:SF1">
    <property type="entry name" value="TRNA-DIHYDROURIDINE(47) SYNTHASE [NAD(P)(+)]-LIKE"/>
    <property type="match status" value="1"/>
</dbReference>
<evidence type="ECO:0000256" key="3">
    <source>
        <dbReference type="ARBA" id="ARBA00022555"/>
    </source>
</evidence>
<evidence type="ECO:0000256" key="1">
    <source>
        <dbReference type="ARBA" id="ARBA00001917"/>
    </source>
</evidence>
<feature type="binding site" evidence="12">
    <location>
        <position position="143"/>
    </location>
    <ligand>
        <name>FMN</name>
        <dbReference type="ChEBI" id="CHEBI:58210"/>
    </ligand>
</feature>
<dbReference type="EMBL" id="JBHSGB010000010">
    <property type="protein sequence ID" value="MFC4655530.1"/>
    <property type="molecule type" value="Genomic_DNA"/>
</dbReference>
<evidence type="ECO:0000256" key="5">
    <source>
        <dbReference type="ARBA" id="ARBA00022643"/>
    </source>
</evidence>
<keyword evidence="5 12" id="KW-0288">FMN</keyword>
<dbReference type="CDD" id="cd02801">
    <property type="entry name" value="DUS_like_FMN"/>
    <property type="match status" value="1"/>
</dbReference>
<comment type="catalytic activity">
    <reaction evidence="10 12">
        <text>a 5,6-dihydrouridine in tRNA + NADP(+) = a uridine in tRNA + NADPH + H(+)</text>
        <dbReference type="Rhea" id="RHEA:23624"/>
        <dbReference type="Rhea" id="RHEA-COMP:13339"/>
        <dbReference type="Rhea" id="RHEA-COMP:13887"/>
        <dbReference type="ChEBI" id="CHEBI:15378"/>
        <dbReference type="ChEBI" id="CHEBI:57783"/>
        <dbReference type="ChEBI" id="CHEBI:58349"/>
        <dbReference type="ChEBI" id="CHEBI:65315"/>
        <dbReference type="ChEBI" id="CHEBI:74443"/>
    </reaction>
</comment>
<evidence type="ECO:0000256" key="4">
    <source>
        <dbReference type="ARBA" id="ARBA00022630"/>
    </source>
</evidence>
<evidence type="ECO:0000256" key="12">
    <source>
        <dbReference type="HAMAP-Rule" id="MF_02042"/>
    </source>
</evidence>
<keyword evidence="6 12" id="KW-0819">tRNA processing</keyword>
<protein>
    <recommendedName>
        <fullName evidence="12">tRNA-dihydrouridine synthase B</fullName>
        <ecNumber evidence="12">1.3.1.-</ecNumber>
    </recommendedName>
</protein>
<evidence type="ECO:0000256" key="10">
    <source>
        <dbReference type="ARBA" id="ARBA00048205"/>
    </source>
</evidence>
<dbReference type="InterPro" id="IPR001269">
    <property type="entry name" value="DUS_fam"/>
</dbReference>
<evidence type="ECO:0000256" key="9">
    <source>
        <dbReference type="ARBA" id="ARBA00023002"/>
    </source>
</evidence>
<comment type="cofactor">
    <cofactor evidence="1 12 13">
        <name>FMN</name>
        <dbReference type="ChEBI" id="CHEBI:58210"/>
    </cofactor>
</comment>
<evidence type="ECO:0000256" key="13">
    <source>
        <dbReference type="PIRNR" id="PIRNR006621"/>
    </source>
</evidence>
<keyword evidence="8 12" id="KW-0694">RNA-binding</keyword>
<keyword evidence="16" id="KW-1185">Reference proteome</keyword>
<dbReference type="HAMAP" id="MF_02042">
    <property type="entry name" value="DusB_subfam"/>
    <property type="match status" value="1"/>
</dbReference>
<accession>A0ABV9JMP1</accession>
<dbReference type="SUPFAM" id="SSF51395">
    <property type="entry name" value="FMN-linked oxidoreductases"/>
    <property type="match status" value="1"/>
</dbReference>
<dbReference type="Pfam" id="PF01207">
    <property type="entry name" value="Dus"/>
    <property type="match status" value="1"/>
</dbReference>
<keyword evidence="3 12" id="KW-0820">tRNA-binding</keyword>
<proteinExistence type="inferred from homology"/>
<dbReference type="InterPro" id="IPR032887">
    <property type="entry name" value="DusB"/>
</dbReference>
<dbReference type="InterPro" id="IPR035587">
    <property type="entry name" value="DUS-like_FMN-bd"/>
</dbReference>
<sequence length="327" mass="36071">MVLAVRIGPYQLENNVICAPMAGVTDYTFRELCRRFGAALAVSEMMSSNPLVWQSEKSLNRMTHQDESGIRSIQIAGADPEQMAEAAVFNVEHGAQIIDINMGCPAKKVNKKLAGSALLQYPELVEQIVRAVVNAVKVPVTLKIRTGWDPEHRNGVHIARIAQDNGIQALAVHGRTKACMYKGEAEYDTIRTIKQNVSIPVIANGDITTAEKARFVLDYTGADAIMIGRAAQGRPWIFREVVHYLATGQTLAAPAISEVRDIMLEHVRGLHQLYGEVLGPRIARKHVGWYLAEHDSEGVFRSEFNGIEQGNVQLDALNVYFEQLAAT</sequence>
<evidence type="ECO:0000256" key="8">
    <source>
        <dbReference type="ARBA" id="ARBA00022884"/>
    </source>
</evidence>
<evidence type="ECO:0000313" key="15">
    <source>
        <dbReference type="EMBL" id="MFC4655530.1"/>
    </source>
</evidence>
<evidence type="ECO:0000259" key="14">
    <source>
        <dbReference type="Pfam" id="PF01207"/>
    </source>
</evidence>
<dbReference type="Proteomes" id="UP001595962">
    <property type="component" value="Unassembled WGS sequence"/>
</dbReference>
<feature type="binding site" evidence="12">
    <location>
        <position position="74"/>
    </location>
    <ligand>
        <name>FMN</name>
        <dbReference type="ChEBI" id="CHEBI:58210"/>
    </ligand>
</feature>